<dbReference type="Proteomes" id="UP001153636">
    <property type="component" value="Chromosome 7"/>
</dbReference>
<proteinExistence type="predicted"/>
<sequence length="132" mass="14776">MKQNDLFAFEPLLKNNIKKSGQTISGEILDFSGVYSFQFRAENAKSIFIKHTVNGEFNEVNIAKKGRLVSTPLTPLSGLIKKYTEPLKIVAKKIQNVKSLLPYIPPVYHPFFNSLSAAAGTENEVENVELFD</sequence>
<reference evidence="1" key="1">
    <citation type="submission" date="2022-01" db="EMBL/GenBank/DDBJ databases">
        <authorList>
            <person name="King R."/>
        </authorList>
    </citation>
    <scope>NUCLEOTIDE SEQUENCE</scope>
</reference>
<gene>
    <name evidence="1" type="ORF">PSYICH_LOCUS13275</name>
</gene>
<keyword evidence="2" id="KW-1185">Reference proteome</keyword>
<protein>
    <submittedName>
        <fullName evidence="1">Uncharacterized protein</fullName>
    </submittedName>
</protein>
<dbReference type="OrthoDB" id="6761238at2759"/>
<organism evidence="1 2">
    <name type="scientific">Psylliodes chrysocephalus</name>
    <dbReference type="NCBI Taxonomy" id="3402493"/>
    <lineage>
        <taxon>Eukaryota</taxon>
        <taxon>Metazoa</taxon>
        <taxon>Ecdysozoa</taxon>
        <taxon>Arthropoda</taxon>
        <taxon>Hexapoda</taxon>
        <taxon>Insecta</taxon>
        <taxon>Pterygota</taxon>
        <taxon>Neoptera</taxon>
        <taxon>Endopterygota</taxon>
        <taxon>Coleoptera</taxon>
        <taxon>Polyphaga</taxon>
        <taxon>Cucujiformia</taxon>
        <taxon>Chrysomeloidea</taxon>
        <taxon>Chrysomelidae</taxon>
        <taxon>Galerucinae</taxon>
        <taxon>Alticini</taxon>
        <taxon>Psylliodes</taxon>
    </lineage>
</organism>
<evidence type="ECO:0000313" key="1">
    <source>
        <dbReference type="EMBL" id="CAH1112921.1"/>
    </source>
</evidence>
<evidence type="ECO:0000313" key="2">
    <source>
        <dbReference type="Proteomes" id="UP001153636"/>
    </source>
</evidence>
<dbReference type="EMBL" id="OV651819">
    <property type="protein sequence ID" value="CAH1112921.1"/>
    <property type="molecule type" value="Genomic_DNA"/>
</dbReference>
<name>A0A9P0D5U1_9CUCU</name>
<dbReference type="AlphaFoldDB" id="A0A9P0D5U1"/>
<accession>A0A9P0D5U1</accession>